<name>A0A6H5HBB4_9HEMI</name>
<sequence>MVLCCVVWWIRFGLRACRPGNATSQDSIGSMKCRAVETFCGSRSATPRSMQPEDIGQRGATRPNILSSNSIGTYFLALGEGLPPVPLRRRYYAFTFDRLSDEEILKNFRFRREDLPRLKRCLE</sequence>
<evidence type="ECO:0000313" key="4">
    <source>
        <dbReference type="Proteomes" id="UP000479000"/>
    </source>
</evidence>
<keyword evidence="4" id="KW-1185">Reference proteome</keyword>
<accession>A0A6H5HBB4</accession>
<feature type="region of interest" description="Disordered" evidence="1">
    <location>
        <begin position="44"/>
        <end position="63"/>
    </location>
</feature>
<feature type="signal peptide" evidence="2">
    <location>
        <begin position="1"/>
        <end position="24"/>
    </location>
</feature>
<feature type="chain" id="PRO_5026216322" evidence="2">
    <location>
        <begin position="25"/>
        <end position="123"/>
    </location>
</feature>
<evidence type="ECO:0000256" key="2">
    <source>
        <dbReference type="SAM" id="SignalP"/>
    </source>
</evidence>
<dbReference type="Proteomes" id="UP000479000">
    <property type="component" value="Unassembled WGS sequence"/>
</dbReference>
<feature type="non-terminal residue" evidence="3">
    <location>
        <position position="123"/>
    </location>
</feature>
<evidence type="ECO:0000256" key="1">
    <source>
        <dbReference type="SAM" id="MobiDB-lite"/>
    </source>
</evidence>
<gene>
    <name evidence="3" type="ORF">NTEN_LOCUS17795</name>
</gene>
<keyword evidence="2" id="KW-0732">Signal</keyword>
<proteinExistence type="predicted"/>
<reference evidence="3 4" key="1">
    <citation type="submission" date="2020-02" db="EMBL/GenBank/DDBJ databases">
        <authorList>
            <person name="Ferguson B K."/>
        </authorList>
    </citation>
    <scope>NUCLEOTIDE SEQUENCE [LARGE SCALE GENOMIC DNA]</scope>
</reference>
<dbReference type="EMBL" id="CADCXU010026190">
    <property type="protein sequence ID" value="CAB0013184.1"/>
    <property type="molecule type" value="Genomic_DNA"/>
</dbReference>
<evidence type="ECO:0000313" key="3">
    <source>
        <dbReference type="EMBL" id="CAB0013184.1"/>
    </source>
</evidence>
<dbReference type="AlphaFoldDB" id="A0A6H5HBB4"/>
<organism evidence="3 4">
    <name type="scientific">Nesidiocoris tenuis</name>
    <dbReference type="NCBI Taxonomy" id="355587"/>
    <lineage>
        <taxon>Eukaryota</taxon>
        <taxon>Metazoa</taxon>
        <taxon>Ecdysozoa</taxon>
        <taxon>Arthropoda</taxon>
        <taxon>Hexapoda</taxon>
        <taxon>Insecta</taxon>
        <taxon>Pterygota</taxon>
        <taxon>Neoptera</taxon>
        <taxon>Paraneoptera</taxon>
        <taxon>Hemiptera</taxon>
        <taxon>Heteroptera</taxon>
        <taxon>Panheteroptera</taxon>
        <taxon>Cimicomorpha</taxon>
        <taxon>Miridae</taxon>
        <taxon>Dicyphina</taxon>
        <taxon>Nesidiocoris</taxon>
    </lineage>
</organism>
<protein>
    <submittedName>
        <fullName evidence="3">Uncharacterized protein</fullName>
    </submittedName>
</protein>